<evidence type="ECO:0000256" key="1">
    <source>
        <dbReference type="ARBA" id="ARBA00022729"/>
    </source>
</evidence>
<reference evidence="4" key="1">
    <citation type="submission" date="2023-07" db="EMBL/GenBank/DDBJ databases">
        <title>Genomic Encyclopedia of Type Strains, Phase IV (KMG-IV): sequencing the most valuable type-strain genomes for metagenomic binning, comparative biology and taxonomic classification.</title>
        <authorList>
            <person name="Goeker M."/>
        </authorList>
    </citation>
    <scope>NUCLEOTIDE SEQUENCE</scope>
    <source>
        <strain evidence="4">DSM 19659</strain>
    </source>
</reference>
<dbReference type="InterPro" id="IPR059180">
    <property type="entry name" value="3D_YorM"/>
</dbReference>
<dbReference type="PANTHER" id="PTHR39160:SF4">
    <property type="entry name" value="RESUSCITATION-PROMOTING FACTOR RPFB"/>
    <property type="match status" value="1"/>
</dbReference>
<dbReference type="GO" id="GO:0004553">
    <property type="term" value="F:hydrolase activity, hydrolyzing O-glycosyl compounds"/>
    <property type="evidence" value="ECO:0007669"/>
    <property type="project" value="InterPro"/>
</dbReference>
<name>A0AAE4AL86_9FIRM</name>
<dbReference type="Gene3D" id="2.40.40.10">
    <property type="entry name" value="RlpA-like domain"/>
    <property type="match status" value="1"/>
</dbReference>
<dbReference type="PANTHER" id="PTHR39160">
    <property type="entry name" value="CELL WALL-BINDING PROTEIN YOCH"/>
    <property type="match status" value="1"/>
</dbReference>
<dbReference type="Pfam" id="PF06725">
    <property type="entry name" value="3D"/>
    <property type="match status" value="1"/>
</dbReference>
<dbReference type="InterPro" id="IPR051933">
    <property type="entry name" value="Resuscitation_pf_RpfB"/>
</dbReference>
<dbReference type="SUPFAM" id="SSF50685">
    <property type="entry name" value="Barwin-like endoglucanases"/>
    <property type="match status" value="1"/>
</dbReference>
<evidence type="ECO:0000313" key="4">
    <source>
        <dbReference type="EMBL" id="MDQ0151976.1"/>
    </source>
</evidence>
<sequence>MRNGRLIHSLRGHPLWEERVPVCGMLLLFFLSLGMVVPGAKQSLAAECTMVPPLFVDGNTRALSLAPPLVQEGAAEEETRSGPERAKDEGGDAKAVKELSLGEMEIAAYFEKDGSTYSGAKPRENHTVAADPTLFSIGESVRIGEKEYRVEDKVMPGSSDKLRIWFDSCEKAMSFGRQRMKVSRIVREESPPEGWELLGEFQTTGYCNCALCCGVHAGGPTASGTMPEEGRTVAVDPEVIPLGTELMIDGKKYVAEDTGRLVKGAVIDIYFDTHEEALRQGRQNRKIYIRKAEEGGGR</sequence>
<evidence type="ECO:0000259" key="3">
    <source>
        <dbReference type="Pfam" id="PF06725"/>
    </source>
</evidence>
<proteinExistence type="predicted"/>
<feature type="compositionally biased region" description="Basic and acidic residues" evidence="2">
    <location>
        <begin position="77"/>
        <end position="93"/>
    </location>
</feature>
<dbReference type="CDD" id="cd14667">
    <property type="entry name" value="3D_containing_proteins"/>
    <property type="match status" value="2"/>
</dbReference>
<feature type="region of interest" description="Disordered" evidence="2">
    <location>
        <begin position="70"/>
        <end position="93"/>
    </location>
</feature>
<evidence type="ECO:0000256" key="2">
    <source>
        <dbReference type="SAM" id="MobiDB-lite"/>
    </source>
</evidence>
<protein>
    <submittedName>
        <fullName evidence="4">3D (Asp-Asp-Asp) domain-containing protein</fullName>
    </submittedName>
</protein>
<comment type="caution">
    <text evidence="4">The sequence shown here is derived from an EMBL/GenBank/DDBJ whole genome shotgun (WGS) entry which is preliminary data.</text>
</comment>
<keyword evidence="5" id="KW-1185">Reference proteome</keyword>
<dbReference type="GO" id="GO:0019867">
    <property type="term" value="C:outer membrane"/>
    <property type="evidence" value="ECO:0007669"/>
    <property type="project" value="InterPro"/>
</dbReference>
<feature type="domain" description="3D" evidence="3">
    <location>
        <begin position="231"/>
        <end position="289"/>
    </location>
</feature>
<dbReference type="InterPro" id="IPR036908">
    <property type="entry name" value="RlpA-like_sf"/>
</dbReference>
<gene>
    <name evidence="4" type="ORF">J2S20_000658</name>
</gene>
<accession>A0AAE4AL86</accession>
<evidence type="ECO:0000313" key="5">
    <source>
        <dbReference type="Proteomes" id="UP001241537"/>
    </source>
</evidence>
<keyword evidence="1" id="KW-0732">Signal</keyword>
<dbReference type="RefSeq" id="WP_307253201.1">
    <property type="nucleotide sequence ID" value="NZ_JAUSTO010000003.1"/>
</dbReference>
<dbReference type="AlphaFoldDB" id="A0AAE4AL86"/>
<dbReference type="Proteomes" id="UP001241537">
    <property type="component" value="Unassembled WGS sequence"/>
</dbReference>
<dbReference type="InterPro" id="IPR010611">
    <property type="entry name" value="3D_dom"/>
</dbReference>
<dbReference type="GO" id="GO:0009254">
    <property type="term" value="P:peptidoglycan turnover"/>
    <property type="evidence" value="ECO:0007669"/>
    <property type="project" value="InterPro"/>
</dbReference>
<dbReference type="EMBL" id="JAUSTO010000003">
    <property type="protein sequence ID" value="MDQ0151976.1"/>
    <property type="molecule type" value="Genomic_DNA"/>
</dbReference>
<organism evidence="4 5">
    <name type="scientific">Moryella indoligenes</name>
    <dbReference type="NCBI Taxonomy" id="371674"/>
    <lineage>
        <taxon>Bacteria</taxon>
        <taxon>Bacillati</taxon>
        <taxon>Bacillota</taxon>
        <taxon>Clostridia</taxon>
        <taxon>Lachnospirales</taxon>
        <taxon>Lachnospiraceae</taxon>
        <taxon>Moryella</taxon>
    </lineage>
</organism>